<protein>
    <submittedName>
        <fullName evidence="2">VOC family protein</fullName>
    </submittedName>
</protein>
<sequence>MAVSPVRLNHAVLFVADVDRSVRFYTEVFGMQLVGREARLAGAFLRLPRSGNHHDLGLFGVAEAVPQPARSVGLYHLGWQLDTVDELVEMRRVLLDAGAYTGESSHGATKSIYGADPDGNQFELMWMLPRDQWGIYENAAVVERLDLAEEFETWSGLPTAGALVHDHPVGGVAQPHAVNPSKEN</sequence>
<feature type="domain" description="VOC" evidence="1">
    <location>
        <begin position="7"/>
        <end position="127"/>
    </location>
</feature>
<dbReference type="InterPro" id="IPR004360">
    <property type="entry name" value="Glyas_Fos-R_dOase_dom"/>
</dbReference>
<organism evidence="2 3">
    <name type="scientific">Mycolicibacterium arenosum</name>
    <dbReference type="NCBI Taxonomy" id="2952157"/>
    <lineage>
        <taxon>Bacteria</taxon>
        <taxon>Bacillati</taxon>
        <taxon>Actinomycetota</taxon>
        <taxon>Actinomycetes</taxon>
        <taxon>Mycobacteriales</taxon>
        <taxon>Mycobacteriaceae</taxon>
        <taxon>Mycolicibacterium</taxon>
    </lineage>
</organism>
<name>A0ABT1M383_9MYCO</name>
<dbReference type="Gene3D" id="3.10.180.10">
    <property type="entry name" value="2,3-Dihydroxybiphenyl 1,2-Dioxygenase, domain 1"/>
    <property type="match status" value="1"/>
</dbReference>
<dbReference type="PANTHER" id="PTHR43279:SF1">
    <property type="entry name" value="CATECHOL-2,3-DIOXYGENASE"/>
    <property type="match status" value="1"/>
</dbReference>
<gene>
    <name evidence="2" type="ORF">NM203_15445</name>
</gene>
<dbReference type="InterPro" id="IPR029068">
    <property type="entry name" value="Glyas_Bleomycin-R_OHBP_Dase"/>
</dbReference>
<keyword evidence="3" id="KW-1185">Reference proteome</keyword>
<dbReference type="PROSITE" id="PS51819">
    <property type="entry name" value="VOC"/>
    <property type="match status" value="1"/>
</dbReference>
<dbReference type="SUPFAM" id="SSF54593">
    <property type="entry name" value="Glyoxalase/Bleomycin resistance protein/Dihydroxybiphenyl dioxygenase"/>
    <property type="match status" value="1"/>
</dbReference>
<evidence type="ECO:0000313" key="3">
    <source>
        <dbReference type="Proteomes" id="UP001651690"/>
    </source>
</evidence>
<reference evidence="2 3" key="1">
    <citation type="submission" date="2022-06" db="EMBL/GenBank/DDBJ databases">
        <title>Mycolicibacterium sp. CAU 1645 isolated from seawater.</title>
        <authorList>
            <person name="Kim W."/>
        </authorList>
    </citation>
    <scope>NUCLEOTIDE SEQUENCE [LARGE SCALE GENOMIC DNA]</scope>
    <source>
        <strain evidence="2 3">CAU 1645</strain>
    </source>
</reference>
<proteinExistence type="predicted"/>
<dbReference type="EMBL" id="JANDBD010000006">
    <property type="protein sequence ID" value="MCP9273583.1"/>
    <property type="molecule type" value="Genomic_DNA"/>
</dbReference>
<dbReference type="RefSeq" id="WP_255060905.1">
    <property type="nucleotide sequence ID" value="NZ_JANDBD010000006.1"/>
</dbReference>
<accession>A0ABT1M383</accession>
<comment type="caution">
    <text evidence="2">The sequence shown here is derived from an EMBL/GenBank/DDBJ whole genome shotgun (WGS) entry which is preliminary data.</text>
</comment>
<dbReference type="Pfam" id="PF00903">
    <property type="entry name" value="Glyoxalase"/>
    <property type="match status" value="1"/>
</dbReference>
<dbReference type="Proteomes" id="UP001651690">
    <property type="component" value="Unassembled WGS sequence"/>
</dbReference>
<evidence type="ECO:0000259" key="1">
    <source>
        <dbReference type="PROSITE" id="PS51819"/>
    </source>
</evidence>
<evidence type="ECO:0000313" key="2">
    <source>
        <dbReference type="EMBL" id="MCP9273583.1"/>
    </source>
</evidence>
<dbReference type="InterPro" id="IPR037523">
    <property type="entry name" value="VOC_core"/>
</dbReference>
<dbReference type="PANTHER" id="PTHR43279">
    <property type="entry name" value="CATECHOL-2,3-DIOXYGENASE"/>
    <property type="match status" value="1"/>
</dbReference>